<sequence>MALKKITIGIKKTEGGGLKKIDMASIAKRREAAKALDFVGDGEDALADMPEDLKPEEEEAERLKRLDTALNGEKPVTDGSTIKADLKRQNEAHKNQGANDYYFVVVFADGDAATEMLKKTGYPNPDAEFVDGYILAQCLGHELPRPKFKLQKIRPPQRTLERLVTAFPKKKGNEA</sequence>
<reference evidence="1 2" key="1">
    <citation type="submission" date="2016-11" db="EMBL/GenBank/DDBJ databases">
        <authorList>
            <person name="Jaros S."/>
            <person name="Januszkiewicz K."/>
            <person name="Wedrychowicz H."/>
        </authorList>
    </citation>
    <scope>NUCLEOTIDE SEQUENCE [LARGE SCALE GENOMIC DNA]</scope>
    <source>
        <strain evidence="1 2">GAS138</strain>
    </source>
</reference>
<dbReference type="EMBL" id="LT670817">
    <property type="protein sequence ID" value="SHG90904.1"/>
    <property type="molecule type" value="Genomic_DNA"/>
</dbReference>
<protein>
    <submittedName>
        <fullName evidence="1">Uncharacterized protein</fullName>
    </submittedName>
</protein>
<gene>
    <name evidence="1" type="ORF">SAMN05443248_3057</name>
</gene>
<name>A0A1M5NMU2_9BRAD</name>
<evidence type="ECO:0000313" key="1">
    <source>
        <dbReference type="EMBL" id="SHG90904.1"/>
    </source>
</evidence>
<dbReference type="AlphaFoldDB" id="A0A1M5NMU2"/>
<dbReference type="Proteomes" id="UP000189796">
    <property type="component" value="Chromosome I"/>
</dbReference>
<proteinExistence type="predicted"/>
<dbReference type="OrthoDB" id="8613575at2"/>
<dbReference type="RefSeq" id="WP_079602004.1">
    <property type="nucleotide sequence ID" value="NZ_LT670817.1"/>
</dbReference>
<organism evidence="1 2">
    <name type="scientific">Bradyrhizobium erythrophlei</name>
    <dbReference type="NCBI Taxonomy" id="1437360"/>
    <lineage>
        <taxon>Bacteria</taxon>
        <taxon>Pseudomonadati</taxon>
        <taxon>Pseudomonadota</taxon>
        <taxon>Alphaproteobacteria</taxon>
        <taxon>Hyphomicrobiales</taxon>
        <taxon>Nitrobacteraceae</taxon>
        <taxon>Bradyrhizobium</taxon>
    </lineage>
</organism>
<evidence type="ECO:0000313" key="2">
    <source>
        <dbReference type="Proteomes" id="UP000189796"/>
    </source>
</evidence>
<accession>A0A1M5NMU2</accession>